<feature type="disulfide bond" evidence="2">
    <location>
        <begin position="829"/>
        <end position="847"/>
    </location>
</feature>
<feature type="signal peptide" evidence="4">
    <location>
        <begin position="1"/>
        <end position="19"/>
    </location>
</feature>
<feature type="compositionally biased region" description="Polar residues" evidence="3">
    <location>
        <begin position="418"/>
        <end position="431"/>
    </location>
</feature>
<protein>
    <recommendedName>
        <fullName evidence="5">EB domain-containing protein</fullName>
    </recommendedName>
</protein>
<keyword evidence="7" id="KW-1185">Reference proteome</keyword>
<evidence type="ECO:0000259" key="5">
    <source>
        <dbReference type="Pfam" id="PF01683"/>
    </source>
</evidence>
<accession>A0AAG5D6Q2</accession>
<dbReference type="Pfam" id="PF00057">
    <property type="entry name" value="Ldl_recept_a"/>
    <property type="match status" value="3"/>
</dbReference>
<feature type="compositionally biased region" description="Basic and acidic residues" evidence="3">
    <location>
        <begin position="371"/>
        <end position="381"/>
    </location>
</feature>
<dbReference type="Pfam" id="PF01683">
    <property type="entry name" value="EB"/>
    <property type="match status" value="1"/>
</dbReference>
<feature type="disulfide bond" evidence="2">
    <location>
        <begin position="765"/>
        <end position="777"/>
    </location>
</feature>
<reference evidence="6" key="1">
    <citation type="submission" date="2024-04" db="UniProtKB">
        <authorList>
            <consortium name="EnsemblMetazoa"/>
        </authorList>
    </citation>
    <scope>IDENTIFICATION</scope>
    <source>
        <strain evidence="6">EBRO</strain>
    </source>
</reference>
<evidence type="ECO:0000256" key="2">
    <source>
        <dbReference type="PROSITE-ProRule" id="PRU00124"/>
    </source>
</evidence>
<feature type="domain" description="EB" evidence="5">
    <location>
        <begin position="60"/>
        <end position="107"/>
    </location>
</feature>
<feature type="disulfide bond" evidence="2">
    <location>
        <begin position="742"/>
        <end position="757"/>
    </location>
</feature>
<dbReference type="EnsemblMetazoa" id="ENSAATROPT007600">
    <property type="protein sequence ID" value="ENSAATROPP006816"/>
    <property type="gene ID" value="ENSAATROPG006190"/>
</dbReference>
<dbReference type="InterPro" id="IPR023415">
    <property type="entry name" value="LDLR_class-A_CS"/>
</dbReference>
<name>A0AAG5D6Q2_ANOAO</name>
<dbReference type="InterPro" id="IPR036055">
    <property type="entry name" value="LDL_receptor-like_sf"/>
</dbReference>
<dbReference type="PROSITE" id="PS50068">
    <property type="entry name" value="LDLRA_2"/>
    <property type="match status" value="4"/>
</dbReference>
<dbReference type="AlphaFoldDB" id="A0AAG5D6Q2"/>
<feature type="compositionally biased region" description="Polar residues" evidence="3">
    <location>
        <begin position="175"/>
        <end position="184"/>
    </location>
</feature>
<feature type="compositionally biased region" description="Polar residues" evidence="3">
    <location>
        <begin position="358"/>
        <end position="368"/>
    </location>
</feature>
<feature type="chain" id="PRO_5042505331" description="EB domain-containing protein" evidence="4">
    <location>
        <begin position="20"/>
        <end position="896"/>
    </location>
</feature>
<dbReference type="SUPFAM" id="SSF57424">
    <property type="entry name" value="LDL receptor-like module"/>
    <property type="match status" value="4"/>
</dbReference>
<dbReference type="SMART" id="SM00192">
    <property type="entry name" value="LDLa"/>
    <property type="match status" value="4"/>
</dbReference>
<feature type="compositionally biased region" description="Basic and acidic residues" evidence="3">
    <location>
        <begin position="432"/>
        <end position="444"/>
    </location>
</feature>
<dbReference type="PANTHER" id="PTHR39069:SF1">
    <property type="entry name" value="ECDYSONE-INDUCIBLE GENE E1, ISOFORM A"/>
    <property type="match status" value="1"/>
</dbReference>
<evidence type="ECO:0000313" key="7">
    <source>
        <dbReference type="Proteomes" id="UP000075880"/>
    </source>
</evidence>
<feature type="disulfide bond" evidence="2">
    <location>
        <begin position="841"/>
        <end position="856"/>
    </location>
</feature>
<dbReference type="PRINTS" id="PR00261">
    <property type="entry name" value="LDLRECEPTOR"/>
</dbReference>
<comment type="caution">
    <text evidence="2">Lacks conserved residue(s) required for the propagation of feature annotation.</text>
</comment>
<feature type="region of interest" description="Disordered" evidence="3">
    <location>
        <begin position="358"/>
        <end position="400"/>
    </location>
</feature>
<feature type="compositionally biased region" description="Polar residues" evidence="3">
    <location>
        <begin position="193"/>
        <end position="202"/>
    </location>
</feature>
<dbReference type="InterPro" id="IPR002172">
    <property type="entry name" value="LDrepeatLR_classA_rpt"/>
</dbReference>
<evidence type="ECO:0000256" key="4">
    <source>
        <dbReference type="SAM" id="SignalP"/>
    </source>
</evidence>
<proteinExistence type="predicted"/>
<keyword evidence="4" id="KW-0732">Signal</keyword>
<keyword evidence="1 2" id="KW-1015">Disulfide bond</keyword>
<feature type="region of interest" description="Disordered" evidence="3">
    <location>
        <begin position="171"/>
        <end position="217"/>
    </location>
</feature>
<feature type="disulfide bond" evidence="2">
    <location>
        <begin position="772"/>
        <end position="790"/>
    </location>
</feature>
<feature type="region of interest" description="Disordered" evidence="3">
    <location>
        <begin position="418"/>
        <end position="456"/>
    </location>
</feature>
<dbReference type="Gene3D" id="4.10.400.10">
    <property type="entry name" value="Low-density Lipoprotein Receptor"/>
    <property type="match status" value="4"/>
</dbReference>
<organism evidence="6 7">
    <name type="scientific">Anopheles atroparvus</name>
    <name type="common">European mosquito</name>
    <dbReference type="NCBI Taxonomy" id="41427"/>
    <lineage>
        <taxon>Eukaryota</taxon>
        <taxon>Metazoa</taxon>
        <taxon>Ecdysozoa</taxon>
        <taxon>Arthropoda</taxon>
        <taxon>Hexapoda</taxon>
        <taxon>Insecta</taxon>
        <taxon>Pterygota</taxon>
        <taxon>Neoptera</taxon>
        <taxon>Endopterygota</taxon>
        <taxon>Diptera</taxon>
        <taxon>Nematocera</taxon>
        <taxon>Culicoidea</taxon>
        <taxon>Culicidae</taxon>
        <taxon>Anophelinae</taxon>
        <taxon>Anopheles</taxon>
    </lineage>
</organism>
<evidence type="ECO:0000256" key="1">
    <source>
        <dbReference type="ARBA" id="ARBA00023157"/>
    </source>
</evidence>
<dbReference type="CDD" id="cd00112">
    <property type="entry name" value="LDLa"/>
    <property type="match status" value="4"/>
</dbReference>
<dbReference type="PROSITE" id="PS01209">
    <property type="entry name" value="LDLRA_1"/>
    <property type="match status" value="2"/>
</dbReference>
<dbReference type="Proteomes" id="UP000075880">
    <property type="component" value="Unassembled WGS sequence"/>
</dbReference>
<dbReference type="InterPro" id="IPR006149">
    <property type="entry name" value="EB_dom"/>
</dbReference>
<dbReference type="PANTHER" id="PTHR39069">
    <property type="entry name" value="ECDYSONE-INDUCIBLE GENE E1, ISOFORM A"/>
    <property type="match status" value="1"/>
</dbReference>
<sequence>MQLKISLMALMLMIGVTVADGLLLGDTCQHDMDCSDSVKGSYCTLEGVCECSPFYVRLNESTCLPSQLLESECSLSEQCSMRVANSSCIGGRCQCDGGFLQFRKHTCLSPAQPGTVCYSHAHCRMWDSESHCDFLIPNLFGRCQCTSPARQNGPTCVTESVTAALEQELPGFAKPQQQSPTQTVGGEKEPQETMEQQEQGDAQQEKEDSIDRMSTTTEDDVIVVENLVLRDGAMADEQMSTAEGHITTEYQPTASDEDGDGSSVTDFIEITSPGYSTERTHDATDKMTSSGMEQYENTEQYASLEKDIEEQFKQQELEEALSTTTAAAWAGEIAEAITTQEHELDPFGKDSTTLTTIEVMPSSDNGGTTVRGEDTTSRNDKLTTTGTEQEAEATHSEPNELENEVDIVEFDRTTVREGNTQQAASLVQETTTEVRSERPERYEDTTIASSTDLSEEDDEALLDNANEMTTTEFMQQYHDVQLRRQDSKLFDEDELIVEEDGVRPEPRETTGHSERDNEIIDSEPLRTTTETLIRLASRTTAMEPEAPLSTTVASVLAAEAEALTTAATRAADYPTTTVAPPSTTRRTRRTTTNPFISASTKAITEEGARVKHPGIRTRVDLGDGPVSLGLACATSEQCQLADPYSYCSDEGRCDCSFRQPDDSCRATNTGCSRGTFQCRSSGICISWFFVCDGRPDCSDASDEECNFAVKSNGTLLGSSTSCPELSFRCEQSGRCISRAGICDGKAQCPHGEDEVGCDFRKSRKCPEHTFMCRSGECLPEYEFCNAIVSCRDGSDEPPHLCGSRAVPNFFVKLLSGPTARGRNYCPMRCGNGRCRSTAIVCSGRDGCGDGSDEDRCSVCRCPAPAYNHALPIAPAVVAPKPRSRTSRITGGHWSRT</sequence>
<evidence type="ECO:0000256" key="3">
    <source>
        <dbReference type="SAM" id="MobiDB-lite"/>
    </source>
</evidence>
<evidence type="ECO:0000313" key="6">
    <source>
        <dbReference type="EnsemblMetazoa" id="ENSAATROPP006816"/>
    </source>
</evidence>